<proteinExistence type="predicted"/>
<sequence>MFQGCCNINSEVFLSLPCILGTSGVIEMVRLEEDPLVQEKLQSTIFP</sequence>
<dbReference type="Gene3D" id="3.90.110.10">
    <property type="entry name" value="Lactate dehydrogenase/glycoside hydrolase, family 4, C-terminal"/>
    <property type="match status" value="1"/>
</dbReference>
<dbReference type="Ensembl" id="ENSCMUT00000038141.1">
    <property type="protein sequence ID" value="ENSCMUP00000034315.1"/>
    <property type="gene ID" value="ENSCMUG00000018899.1"/>
</dbReference>
<reference evidence="1" key="3">
    <citation type="submission" date="2025-09" db="UniProtKB">
        <authorList>
            <consortium name="Ensembl"/>
        </authorList>
    </citation>
    <scope>IDENTIFICATION</scope>
</reference>
<dbReference type="Proteomes" id="UP000694553">
    <property type="component" value="Unassembled WGS sequence"/>
</dbReference>
<protein>
    <submittedName>
        <fullName evidence="1">Uncharacterized protein</fullName>
    </submittedName>
</protein>
<organism evidence="1 2">
    <name type="scientific">Corvus moneduloides</name>
    <name type="common">New Caledonian crow</name>
    <dbReference type="NCBI Taxonomy" id="1196302"/>
    <lineage>
        <taxon>Eukaryota</taxon>
        <taxon>Metazoa</taxon>
        <taxon>Chordata</taxon>
        <taxon>Craniata</taxon>
        <taxon>Vertebrata</taxon>
        <taxon>Euteleostomi</taxon>
        <taxon>Archelosauria</taxon>
        <taxon>Archosauria</taxon>
        <taxon>Dinosauria</taxon>
        <taxon>Saurischia</taxon>
        <taxon>Theropoda</taxon>
        <taxon>Coelurosauria</taxon>
        <taxon>Aves</taxon>
        <taxon>Neognathae</taxon>
        <taxon>Neoaves</taxon>
        <taxon>Telluraves</taxon>
        <taxon>Australaves</taxon>
        <taxon>Passeriformes</taxon>
        <taxon>Corvoidea</taxon>
        <taxon>Corvidae</taxon>
        <taxon>Corvus</taxon>
    </lineage>
</organism>
<evidence type="ECO:0000313" key="2">
    <source>
        <dbReference type="Proteomes" id="UP000694553"/>
    </source>
</evidence>
<dbReference type="AlphaFoldDB" id="A0A8U7MBK9"/>
<name>A0A8U7MBK9_CORMO</name>
<dbReference type="SUPFAM" id="SSF56327">
    <property type="entry name" value="LDH C-terminal domain-like"/>
    <property type="match status" value="1"/>
</dbReference>
<reference evidence="2" key="1">
    <citation type="submission" date="2019-10" db="EMBL/GenBank/DDBJ databases">
        <title>Corvus moneduloides (New Caledonian crow) genome, bCorMon1, primary haplotype.</title>
        <authorList>
            <person name="Rutz C."/>
            <person name="Fungtammasan C."/>
            <person name="Mountcastle J."/>
            <person name="Formenti G."/>
            <person name="Chow W."/>
            <person name="Howe K."/>
            <person name="Steele M.P."/>
            <person name="Fernandes J."/>
            <person name="Gilbert M.T.P."/>
            <person name="Fedrigo O."/>
            <person name="Jarvis E.D."/>
            <person name="Gemmell N."/>
        </authorList>
    </citation>
    <scope>NUCLEOTIDE SEQUENCE [LARGE SCALE GENOMIC DNA]</scope>
</reference>
<accession>A0A8U7MBK9</accession>
<dbReference type="InterPro" id="IPR015955">
    <property type="entry name" value="Lactate_DH/Glyco_Ohase_4_C"/>
</dbReference>
<reference evidence="1" key="2">
    <citation type="submission" date="2025-08" db="UniProtKB">
        <authorList>
            <consortium name="Ensembl"/>
        </authorList>
    </citation>
    <scope>IDENTIFICATION</scope>
</reference>
<evidence type="ECO:0000313" key="1">
    <source>
        <dbReference type="Ensembl" id="ENSCMUP00000034315.1"/>
    </source>
</evidence>
<dbReference type="GO" id="GO:0016616">
    <property type="term" value="F:oxidoreductase activity, acting on the CH-OH group of donors, NAD or NADP as acceptor"/>
    <property type="evidence" value="ECO:0007669"/>
    <property type="project" value="InterPro"/>
</dbReference>
<keyword evidence="2" id="KW-1185">Reference proteome</keyword>